<feature type="chain" id="PRO_5036052200" evidence="1">
    <location>
        <begin position="23"/>
        <end position="81"/>
    </location>
</feature>
<comment type="caution">
    <text evidence="2">The sequence shown here is derived from an EMBL/GenBank/DDBJ whole genome shotgun (WGS) entry which is preliminary data.</text>
</comment>
<evidence type="ECO:0000313" key="4">
    <source>
        <dbReference type="Proteomes" id="UP000245137"/>
    </source>
</evidence>
<feature type="signal peptide" evidence="1">
    <location>
        <begin position="1"/>
        <end position="22"/>
    </location>
</feature>
<dbReference type="EMBL" id="VJMF01000068">
    <property type="protein sequence ID" value="TRL30620.1"/>
    <property type="molecule type" value="Genomic_DNA"/>
</dbReference>
<evidence type="ECO:0000313" key="2">
    <source>
        <dbReference type="EMBL" id="PWB94129.1"/>
    </source>
</evidence>
<keyword evidence="1" id="KW-0732">Signal</keyword>
<proteinExistence type="predicted"/>
<dbReference type="Proteomes" id="UP000245137">
    <property type="component" value="Unassembled WGS sequence"/>
</dbReference>
<evidence type="ECO:0000313" key="5">
    <source>
        <dbReference type="Proteomes" id="UP000316781"/>
    </source>
</evidence>
<reference evidence="2" key="2">
    <citation type="submission" date="2018-02" db="EMBL/GenBank/DDBJ databases">
        <authorList>
            <person name="Cohen D.B."/>
            <person name="Kent A.D."/>
        </authorList>
    </citation>
    <scope>NUCLEOTIDE SEQUENCE</scope>
    <source>
        <strain evidence="2">DSM 17706</strain>
    </source>
</reference>
<dbReference type="AlphaFoldDB" id="A0A2U1SR95"/>
<keyword evidence="4" id="KW-1185">Reference proteome</keyword>
<evidence type="ECO:0000313" key="3">
    <source>
        <dbReference type="EMBL" id="TRL30620.1"/>
    </source>
</evidence>
<protein>
    <submittedName>
        <fullName evidence="2">Uncharacterized protein</fullName>
    </submittedName>
</protein>
<organism evidence="2 4">
    <name type="scientific">Methylosinus sporium</name>
    <dbReference type="NCBI Taxonomy" id="428"/>
    <lineage>
        <taxon>Bacteria</taxon>
        <taxon>Pseudomonadati</taxon>
        <taxon>Pseudomonadota</taxon>
        <taxon>Alphaproteobacteria</taxon>
        <taxon>Hyphomicrobiales</taxon>
        <taxon>Methylocystaceae</taxon>
        <taxon>Methylosinus</taxon>
    </lineage>
</organism>
<gene>
    <name evidence="2" type="ORF">C5689_09335</name>
    <name evidence="3" type="ORF">FM996_16055</name>
</gene>
<name>A0A2U1SR95_METSR</name>
<dbReference type="Proteomes" id="UP000316781">
    <property type="component" value="Unassembled WGS sequence"/>
</dbReference>
<sequence length="81" mass="8084">MKIGGFAIVLLAGALAAAPAEAKRASRQPQAYAQPAVPAYAAPAYAVPAAPARPAPVWGADGYRFDPPGAGSAFAPSPFGY</sequence>
<reference evidence="3 5" key="3">
    <citation type="submission" date="2019-07" db="EMBL/GenBank/DDBJ databases">
        <title>Ln-dependent methylotrophs.</title>
        <authorList>
            <person name="Tani A."/>
        </authorList>
    </citation>
    <scope>NUCLEOTIDE SEQUENCE [LARGE SCALE GENOMIC DNA]</scope>
    <source>
        <strain evidence="3 5">SM89A</strain>
    </source>
</reference>
<accession>A0A2U1SR95</accession>
<dbReference type="RefSeq" id="WP_108917008.1">
    <property type="nucleotide sequence ID" value="NZ_BGJY01000001.1"/>
</dbReference>
<evidence type="ECO:0000256" key="1">
    <source>
        <dbReference type="SAM" id="SignalP"/>
    </source>
</evidence>
<reference evidence="2 4" key="1">
    <citation type="journal article" date="2018" name="Appl. Microbiol. Biotechnol.">
        <title>Co-cultivation of the strictly anaerobic methanogen Methanosarcina barkeri with aerobic methanotrophs in an oxygen-limited membrane bioreactor.</title>
        <authorList>
            <person name="In 't Zandt M.H."/>
            <person name="van den Bosch T.J.M."/>
            <person name="Rijkers R."/>
            <person name="van Kessel M.A.H.J."/>
            <person name="Jetten M.S.M."/>
            <person name="Welte C.U."/>
        </authorList>
    </citation>
    <scope>NUCLEOTIDE SEQUENCE [LARGE SCALE GENOMIC DNA]</scope>
    <source>
        <strain evidence="2 4">DSM 17706</strain>
    </source>
</reference>
<dbReference type="EMBL" id="PUIV01000011">
    <property type="protein sequence ID" value="PWB94129.1"/>
    <property type="molecule type" value="Genomic_DNA"/>
</dbReference>